<reference evidence="2" key="2">
    <citation type="submission" date="2020-07" db="EMBL/GenBank/DDBJ databases">
        <authorList>
            <person name="Vera ALvarez R."/>
            <person name="Arias-Moreno D.M."/>
            <person name="Jimenez-Jacinto V."/>
            <person name="Jimenez-Bremont J.F."/>
            <person name="Swaminathan K."/>
            <person name="Moose S.P."/>
            <person name="Guerrero-Gonzalez M.L."/>
            <person name="Marino-Ramirez L."/>
            <person name="Landsman D."/>
            <person name="Rodriguez-Kessler M."/>
            <person name="Delgado-Sanchez P."/>
        </authorList>
    </citation>
    <scope>NUCLEOTIDE SEQUENCE</scope>
    <source>
        <tissue evidence="2">Cladode</tissue>
    </source>
</reference>
<evidence type="ECO:0000256" key="1">
    <source>
        <dbReference type="SAM" id="Phobius"/>
    </source>
</evidence>
<dbReference type="EMBL" id="GISG01140431">
    <property type="protein sequence ID" value="MBA4644892.1"/>
    <property type="molecule type" value="Transcribed_RNA"/>
</dbReference>
<keyword evidence="1" id="KW-0812">Transmembrane</keyword>
<reference evidence="2" key="1">
    <citation type="journal article" date="2013" name="J. Plant Res.">
        <title>Effect of fungi and light on seed germination of three Opuntia species from semiarid lands of central Mexico.</title>
        <authorList>
            <person name="Delgado-Sanchez P."/>
            <person name="Jimenez-Bremont J.F."/>
            <person name="Guerrero-Gonzalez Mde L."/>
            <person name="Flores J."/>
        </authorList>
    </citation>
    <scope>NUCLEOTIDE SEQUENCE</scope>
    <source>
        <tissue evidence="2">Cladode</tissue>
    </source>
</reference>
<accession>A0A7C8ZJE5</accession>
<name>A0A7C8ZJE5_OPUST</name>
<sequence length="150" mass="17277">MIVCEHAGIAGPVKRTLSFILSPTHPSFSTTLLTFHEINWLWVTIISQFLLLLIFGFSLFSISVSISVTFAEEKKKRHLAFPISPLYSRHLDSREGFFTDLRVSNLPRAFSSGPSWDQKIGASLNFPHQIYSPLTAFLFEWEQWLHFLLY</sequence>
<evidence type="ECO:0000313" key="2">
    <source>
        <dbReference type="EMBL" id="MBA4644892.1"/>
    </source>
</evidence>
<feature type="transmembrane region" description="Helical" evidence="1">
    <location>
        <begin position="40"/>
        <end position="71"/>
    </location>
</feature>
<proteinExistence type="predicted"/>
<dbReference type="AlphaFoldDB" id="A0A7C8ZJE5"/>
<keyword evidence="1" id="KW-1133">Transmembrane helix</keyword>
<protein>
    <submittedName>
        <fullName evidence="2">Uncharacterized protein</fullName>
    </submittedName>
</protein>
<keyword evidence="1" id="KW-0472">Membrane</keyword>
<organism evidence="2">
    <name type="scientific">Opuntia streptacantha</name>
    <name type="common">Prickly pear cactus</name>
    <name type="synonym">Opuntia cardona</name>
    <dbReference type="NCBI Taxonomy" id="393608"/>
    <lineage>
        <taxon>Eukaryota</taxon>
        <taxon>Viridiplantae</taxon>
        <taxon>Streptophyta</taxon>
        <taxon>Embryophyta</taxon>
        <taxon>Tracheophyta</taxon>
        <taxon>Spermatophyta</taxon>
        <taxon>Magnoliopsida</taxon>
        <taxon>eudicotyledons</taxon>
        <taxon>Gunneridae</taxon>
        <taxon>Pentapetalae</taxon>
        <taxon>Caryophyllales</taxon>
        <taxon>Cactineae</taxon>
        <taxon>Cactaceae</taxon>
        <taxon>Opuntioideae</taxon>
        <taxon>Opuntia</taxon>
    </lineage>
</organism>